<protein>
    <submittedName>
        <fullName evidence="1">Uncharacterized protein</fullName>
    </submittedName>
</protein>
<evidence type="ECO:0000313" key="1">
    <source>
        <dbReference type="EMBL" id="KAH9418396.1"/>
    </source>
</evidence>
<reference evidence="1 2" key="1">
    <citation type="journal article" date="2018" name="J. Allergy Clin. Immunol.">
        <title>High-quality assembly of Dermatophagoides pteronyssinus genome and transcriptome reveals a wide range of novel allergens.</title>
        <authorList>
            <person name="Liu X.Y."/>
            <person name="Yang K.Y."/>
            <person name="Wang M.Q."/>
            <person name="Kwok J.S."/>
            <person name="Zeng X."/>
            <person name="Yang Z."/>
            <person name="Xiao X.J."/>
            <person name="Lau C.P."/>
            <person name="Li Y."/>
            <person name="Huang Z.M."/>
            <person name="Ba J.G."/>
            <person name="Yim A.K."/>
            <person name="Ouyang C.Y."/>
            <person name="Ngai S.M."/>
            <person name="Chan T.F."/>
            <person name="Leung E.L."/>
            <person name="Liu L."/>
            <person name="Liu Z.G."/>
            <person name="Tsui S.K."/>
        </authorList>
    </citation>
    <scope>NUCLEOTIDE SEQUENCE [LARGE SCALE GENOMIC DNA]</scope>
    <source>
        <strain evidence="1">Derp</strain>
    </source>
</reference>
<gene>
    <name evidence="1" type="ORF">DERP_010265</name>
</gene>
<name>A0ABQ8J754_DERPT</name>
<evidence type="ECO:0000313" key="2">
    <source>
        <dbReference type="Proteomes" id="UP000887458"/>
    </source>
</evidence>
<sequence>MKIEKKGQQQQQTHDNNNNIHVLRLQSIINNVKKLGLANEQTCFDNNNNNNSFSFTNDDNDIDRSGFSVFNVVNVF</sequence>
<accession>A0ABQ8J754</accession>
<dbReference type="EMBL" id="NJHN03000064">
    <property type="protein sequence ID" value="KAH9418396.1"/>
    <property type="molecule type" value="Genomic_DNA"/>
</dbReference>
<keyword evidence="2" id="KW-1185">Reference proteome</keyword>
<dbReference type="Proteomes" id="UP000887458">
    <property type="component" value="Unassembled WGS sequence"/>
</dbReference>
<organism evidence="1 2">
    <name type="scientific">Dermatophagoides pteronyssinus</name>
    <name type="common">European house dust mite</name>
    <dbReference type="NCBI Taxonomy" id="6956"/>
    <lineage>
        <taxon>Eukaryota</taxon>
        <taxon>Metazoa</taxon>
        <taxon>Ecdysozoa</taxon>
        <taxon>Arthropoda</taxon>
        <taxon>Chelicerata</taxon>
        <taxon>Arachnida</taxon>
        <taxon>Acari</taxon>
        <taxon>Acariformes</taxon>
        <taxon>Sarcoptiformes</taxon>
        <taxon>Astigmata</taxon>
        <taxon>Psoroptidia</taxon>
        <taxon>Analgoidea</taxon>
        <taxon>Pyroglyphidae</taxon>
        <taxon>Dermatophagoidinae</taxon>
        <taxon>Dermatophagoides</taxon>
    </lineage>
</organism>
<proteinExistence type="predicted"/>
<reference evidence="1 2" key="2">
    <citation type="journal article" date="2022" name="Mol. Biol. Evol.">
        <title>Comparative Genomics Reveals Insights into the Divergent Evolution of Astigmatic Mites and Household Pest Adaptations.</title>
        <authorList>
            <person name="Xiong Q."/>
            <person name="Wan A.T."/>
            <person name="Liu X."/>
            <person name="Fung C.S."/>
            <person name="Xiao X."/>
            <person name="Malainual N."/>
            <person name="Hou J."/>
            <person name="Wang L."/>
            <person name="Wang M."/>
            <person name="Yang K.Y."/>
            <person name="Cui Y."/>
            <person name="Leung E.L."/>
            <person name="Nong W."/>
            <person name="Shin S.K."/>
            <person name="Au S.W."/>
            <person name="Jeong K.Y."/>
            <person name="Chew F.T."/>
            <person name="Hui J.H."/>
            <person name="Leung T.F."/>
            <person name="Tungtrongchitr A."/>
            <person name="Zhong N."/>
            <person name="Liu Z."/>
            <person name="Tsui S.K."/>
        </authorList>
    </citation>
    <scope>NUCLEOTIDE SEQUENCE [LARGE SCALE GENOMIC DNA]</scope>
    <source>
        <strain evidence="1">Derp</strain>
    </source>
</reference>
<comment type="caution">
    <text evidence="1">The sequence shown here is derived from an EMBL/GenBank/DDBJ whole genome shotgun (WGS) entry which is preliminary data.</text>
</comment>